<evidence type="ECO:0000313" key="4">
    <source>
        <dbReference type="Proteomes" id="UP000245168"/>
    </source>
</evidence>
<feature type="transmembrane region" description="Helical" evidence="1">
    <location>
        <begin position="113"/>
        <end position="134"/>
    </location>
</feature>
<keyword evidence="1" id="KW-1133">Transmembrane helix</keyword>
<keyword evidence="4" id="KW-1185">Reference proteome</keyword>
<evidence type="ECO:0000259" key="2">
    <source>
        <dbReference type="Pfam" id="PF14342"/>
    </source>
</evidence>
<keyword evidence="1" id="KW-0472">Membrane</keyword>
<gene>
    <name evidence="3" type="ORF">DDZ18_05225</name>
</gene>
<feature type="transmembrane region" description="Helical" evidence="1">
    <location>
        <begin position="86"/>
        <end position="107"/>
    </location>
</feature>
<accession>A0A2U2BVF8</accession>
<organism evidence="3 4">
    <name type="scientific">Marinicauda salina</name>
    <dbReference type="NCBI Taxonomy" id="2135793"/>
    <lineage>
        <taxon>Bacteria</taxon>
        <taxon>Pseudomonadati</taxon>
        <taxon>Pseudomonadota</taxon>
        <taxon>Alphaproteobacteria</taxon>
        <taxon>Maricaulales</taxon>
        <taxon>Maricaulaceae</taxon>
        <taxon>Marinicauda</taxon>
    </lineage>
</organism>
<dbReference type="RefSeq" id="WP_109252331.1">
    <property type="nucleotide sequence ID" value="NZ_QEXV01000002.1"/>
</dbReference>
<dbReference type="AlphaFoldDB" id="A0A2U2BVF8"/>
<evidence type="ECO:0000256" key="1">
    <source>
        <dbReference type="SAM" id="Phobius"/>
    </source>
</evidence>
<feature type="transmembrane region" description="Helical" evidence="1">
    <location>
        <begin position="179"/>
        <end position="201"/>
    </location>
</feature>
<feature type="domain" description="DUF4396" evidence="2">
    <location>
        <begin position="76"/>
        <end position="207"/>
    </location>
</feature>
<dbReference type="Proteomes" id="UP000245168">
    <property type="component" value="Unassembled WGS sequence"/>
</dbReference>
<evidence type="ECO:0000313" key="3">
    <source>
        <dbReference type="EMBL" id="PWE17977.1"/>
    </source>
</evidence>
<proteinExistence type="predicted"/>
<name>A0A2U2BVF8_9PROT</name>
<reference evidence="4" key="1">
    <citation type="submission" date="2018-05" db="EMBL/GenBank/DDBJ databases">
        <authorList>
            <person name="Liu B.-T."/>
        </authorList>
    </citation>
    <scope>NUCLEOTIDE SEQUENCE [LARGE SCALE GENOMIC DNA]</scope>
    <source>
        <strain evidence="4">WD6-1</strain>
    </source>
</reference>
<protein>
    <submittedName>
        <fullName evidence="3">Copper oxidase</fullName>
    </submittedName>
</protein>
<dbReference type="InterPro" id="IPR025509">
    <property type="entry name" value="DUF4396"/>
</dbReference>
<dbReference type="Pfam" id="PF14342">
    <property type="entry name" value="DUF4396"/>
    <property type="match status" value="1"/>
</dbReference>
<comment type="caution">
    <text evidence="3">The sequence shown here is derived from an EMBL/GenBank/DDBJ whole genome shotgun (WGS) entry which is preliminary data.</text>
</comment>
<keyword evidence="1" id="KW-0812">Transmembrane</keyword>
<dbReference type="OrthoDB" id="1495425at2"/>
<feature type="transmembrane region" description="Helical" evidence="1">
    <location>
        <begin position="45"/>
        <end position="65"/>
    </location>
</feature>
<sequence length="219" mass="23260">MTVITAMLSSPWFLGLWAAQALIAVALLVRDVRTVNAAMPGLMKWVWSFTVGYSGLLGLIVYWVSGRPRIADDADWRRGARSTAHCYSGCGAGEITGIVITVGILSLGTWPVALTTFALAYVFGYALTVAPLMQEGVGLPTALKDAFYSETASIAVMEIVAIGADLYLAGNAGMGDVRFWSSLVVSLSLGYLAAWPVNIALVKMGVKEGMGDPREYGRG</sequence>
<feature type="transmembrane region" description="Helical" evidence="1">
    <location>
        <begin position="146"/>
        <end position="167"/>
    </location>
</feature>
<dbReference type="EMBL" id="QEXV01000002">
    <property type="protein sequence ID" value="PWE17977.1"/>
    <property type="molecule type" value="Genomic_DNA"/>
</dbReference>